<dbReference type="EMBL" id="LSRE01000015">
    <property type="protein sequence ID" value="KXO97857.1"/>
    <property type="molecule type" value="Genomic_DNA"/>
</dbReference>
<dbReference type="Proteomes" id="UP000070409">
    <property type="component" value="Unassembled WGS sequence"/>
</dbReference>
<protein>
    <recommendedName>
        <fullName evidence="7">DUF2269 domain-containing protein</fullName>
    </recommendedName>
</protein>
<evidence type="ECO:0000256" key="1">
    <source>
        <dbReference type="SAM" id="MobiDB-lite"/>
    </source>
</evidence>
<dbReference type="RefSeq" id="WP_068570397.1">
    <property type="nucleotide sequence ID" value="NZ_LSRE01000015.1"/>
</dbReference>
<evidence type="ECO:0000313" key="5">
    <source>
        <dbReference type="Proteomes" id="UP000070258"/>
    </source>
</evidence>
<keyword evidence="6" id="KW-1185">Reference proteome</keyword>
<evidence type="ECO:0000313" key="6">
    <source>
        <dbReference type="Proteomes" id="UP000070409"/>
    </source>
</evidence>
<dbReference type="EMBL" id="LSRF01000010">
    <property type="protein sequence ID" value="KXP13834.1"/>
    <property type="molecule type" value="Genomic_DNA"/>
</dbReference>
<reference evidence="4" key="3">
    <citation type="submission" date="2016-02" db="EMBL/GenBank/DDBJ databases">
        <authorList>
            <person name="Teng J.L."/>
            <person name="Yang Y."/>
            <person name="Huang Y."/>
            <person name="Guo F."/>
            <person name="Wei W."/>
            <person name="Chen J.H."/>
            <person name="Wong S.Y."/>
            <person name="Lau S.K."/>
            <person name="Woo P.C."/>
        </authorList>
    </citation>
    <scope>NUCLEOTIDE SEQUENCE</scope>
    <source>
        <strain evidence="4">JCM 15929</strain>
    </source>
</reference>
<feature type="transmembrane region" description="Helical" evidence="2">
    <location>
        <begin position="46"/>
        <end position="66"/>
    </location>
</feature>
<feature type="transmembrane region" description="Helical" evidence="2">
    <location>
        <begin position="131"/>
        <end position="155"/>
    </location>
</feature>
<evidence type="ECO:0008006" key="7">
    <source>
        <dbReference type="Google" id="ProtNLM"/>
    </source>
</evidence>
<evidence type="ECO:0000313" key="4">
    <source>
        <dbReference type="EMBL" id="KXP13834.1"/>
    </source>
</evidence>
<sequence length="156" mass="16721">MRTVALIVLVLTALTGLVVLGAWLALSSVRRARTGSGRHRRLPPLLVFGHVGFAVSAATAWIVYVFGGRAFAGWLSLALLVIVAASGLTMFVRWVPSYRSREAFDGARPSGRHRARDPRGSRRRGSSERNLPITAVLAHGALALTTVTLVILTLLG</sequence>
<comment type="caution">
    <text evidence="4">The sequence shown here is derived from an EMBL/GenBank/DDBJ whole genome shotgun (WGS) entry which is preliminary data.</text>
</comment>
<reference evidence="3 6" key="1">
    <citation type="submission" date="2016-02" db="EMBL/GenBank/DDBJ databases">
        <authorList>
            <person name="Teng J.L."/>
            <person name="Tang Y."/>
            <person name="Huang Y."/>
            <person name="Guo F."/>
            <person name="Wei W."/>
            <person name="Chen J.H."/>
            <person name="Wong S.Y."/>
            <person name="Lau S.K."/>
            <person name="Woo P.C."/>
        </authorList>
    </citation>
    <scope>NUCLEOTIDE SEQUENCE [LARGE SCALE GENOMIC DNA]</scope>
    <source>
        <strain evidence="3 6">JCM 13375</strain>
    </source>
</reference>
<keyword evidence="2" id="KW-0812">Transmembrane</keyword>
<dbReference type="Proteomes" id="UP000070258">
    <property type="component" value="Unassembled WGS sequence"/>
</dbReference>
<gene>
    <name evidence="4" type="ORF">AXK60_22970</name>
    <name evidence="3" type="ORF">AXK61_21030</name>
</gene>
<reference evidence="5" key="2">
    <citation type="submission" date="2016-02" db="EMBL/GenBank/DDBJ databases">
        <authorList>
            <person name="Wen L."/>
            <person name="He K."/>
            <person name="Yang H."/>
        </authorList>
    </citation>
    <scope>NUCLEOTIDE SEQUENCE [LARGE SCALE GENOMIC DNA]</scope>
    <source>
        <strain evidence="5">JCM 15929</strain>
    </source>
</reference>
<organism evidence="4 5">
    <name type="scientific">Tsukamurella pseudospumae</name>
    <dbReference type="NCBI Taxonomy" id="239498"/>
    <lineage>
        <taxon>Bacteria</taxon>
        <taxon>Bacillati</taxon>
        <taxon>Actinomycetota</taxon>
        <taxon>Actinomycetes</taxon>
        <taxon>Mycobacteriales</taxon>
        <taxon>Tsukamurellaceae</taxon>
        <taxon>Tsukamurella</taxon>
    </lineage>
</organism>
<dbReference type="OrthoDB" id="4559777at2"/>
<name>A0A138ATS6_9ACTN</name>
<dbReference type="AlphaFoldDB" id="A0A138ATS6"/>
<feature type="transmembrane region" description="Helical" evidence="2">
    <location>
        <begin position="72"/>
        <end position="92"/>
    </location>
</feature>
<evidence type="ECO:0000313" key="3">
    <source>
        <dbReference type="EMBL" id="KXO97857.1"/>
    </source>
</evidence>
<feature type="compositionally biased region" description="Basic residues" evidence="1">
    <location>
        <begin position="110"/>
        <end position="124"/>
    </location>
</feature>
<keyword evidence="2" id="KW-0472">Membrane</keyword>
<feature type="transmembrane region" description="Helical" evidence="2">
    <location>
        <begin position="6"/>
        <end position="26"/>
    </location>
</feature>
<evidence type="ECO:0000256" key="2">
    <source>
        <dbReference type="SAM" id="Phobius"/>
    </source>
</evidence>
<feature type="region of interest" description="Disordered" evidence="1">
    <location>
        <begin position="104"/>
        <end position="127"/>
    </location>
</feature>
<proteinExistence type="predicted"/>
<keyword evidence="2" id="KW-1133">Transmembrane helix</keyword>
<accession>A0A138ATS6</accession>